<name>A0A927R1B6_9ACTN</name>
<dbReference type="InterPro" id="IPR035906">
    <property type="entry name" value="MetI-like_sf"/>
</dbReference>
<comment type="caution">
    <text evidence="6">The sequence shown here is derived from an EMBL/GenBank/DDBJ whole genome shotgun (WGS) entry which is preliminary data.</text>
</comment>
<evidence type="ECO:0000256" key="1">
    <source>
        <dbReference type="ARBA" id="ARBA00004141"/>
    </source>
</evidence>
<evidence type="ECO:0000256" key="5">
    <source>
        <dbReference type="SAM" id="MobiDB-lite"/>
    </source>
</evidence>
<feature type="region of interest" description="Disordered" evidence="5">
    <location>
        <begin position="84"/>
        <end position="122"/>
    </location>
</feature>
<organism evidence="6 7">
    <name type="scientific">Plantactinospora soyae</name>
    <dbReference type="NCBI Taxonomy" id="1544732"/>
    <lineage>
        <taxon>Bacteria</taxon>
        <taxon>Bacillati</taxon>
        <taxon>Actinomycetota</taxon>
        <taxon>Actinomycetes</taxon>
        <taxon>Micromonosporales</taxon>
        <taxon>Micromonosporaceae</taxon>
        <taxon>Plantactinospora</taxon>
    </lineage>
</organism>
<evidence type="ECO:0000256" key="2">
    <source>
        <dbReference type="ARBA" id="ARBA00022692"/>
    </source>
</evidence>
<dbReference type="SUPFAM" id="SSF161098">
    <property type="entry name" value="MetI-like"/>
    <property type="match status" value="1"/>
</dbReference>
<feature type="compositionally biased region" description="Polar residues" evidence="5">
    <location>
        <begin position="107"/>
        <end position="122"/>
    </location>
</feature>
<accession>A0A927R1B6</accession>
<dbReference type="Proteomes" id="UP000649753">
    <property type="component" value="Unassembled WGS sequence"/>
</dbReference>
<keyword evidence="4" id="KW-0472">Membrane</keyword>
<evidence type="ECO:0000313" key="6">
    <source>
        <dbReference type="EMBL" id="MBE1491192.1"/>
    </source>
</evidence>
<dbReference type="GO" id="GO:0016020">
    <property type="term" value="C:membrane"/>
    <property type="evidence" value="ECO:0007669"/>
    <property type="project" value="UniProtKB-SubCell"/>
</dbReference>
<proteinExistence type="predicted"/>
<evidence type="ECO:0000256" key="3">
    <source>
        <dbReference type="ARBA" id="ARBA00022989"/>
    </source>
</evidence>
<gene>
    <name evidence="6" type="ORF">H4W31_006830</name>
</gene>
<sequence>MLPLSKAVIAVVRMFYAVQYWNNFFNAMLYINDGSKLPLQVVLRSYVLQGDTFNAEALGVATLPSSTAESLGAREGHLEWVFGGEAEPHSGDVHDSQEVTGSVVGPPQSSLRWYSRSGSTTS</sequence>
<keyword evidence="2" id="KW-0812">Transmembrane</keyword>
<dbReference type="EMBL" id="JADBEB010000001">
    <property type="protein sequence ID" value="MBE1491192.1"/>
    <property type="molecule type" value="Genomic_DNA"/>
</dbReference>
<reference evidence="6" key="1">
    <citation type="submission" date="2020-10" db="EMBL/GenBank/DDBJ databases">
        <title>Sequencing the genomes of 1000 actinobacteria strains.</title>
        <authorList>
            <person name="Klenk H.-P."/>
        </authorList>
    </citation>
    <scope>NUCLEOTIDE SEQUENCE</scope>
    <source>
        <strain evidence="6">DSM 46832</strain>
    </source>
</reference>
<comment type="subcellular location">
    <subcellularLocation>
        <location evidence="1">Membrane</location>
        <topology evidence="1">Multi-pass membrane protein</topology>
    </subcellularLocation>
</comment>
<evidence type="ECO:0000313" key="7">
    <source>
        <dbReference type="Proteomes" id="UP000649753"/>
    </source>
</evidence>
<keyword evidence="3" id="KW-1133">Transmembrane helix</keyword>
<dbReference type="AlphaFoldDB" id="A0A927R1B6"/>
<protein>
    <submittedName>
        <fullName evidence="6">Uncharacterized protein</fullName>
    </submittedName>
</protein>
<feature type="compositionally biased region" description="Basic and acidic residues" evidence="5">
    <location>
        <begin position="86"/>
        <end position="97"/>
    </location>
</feature>
<dbReference type="Gene3D" id="1.10.3720.10">
    <property type="entry name" value="MetI-like"/>
    <property type="match status" value="1"/>
</dbReference>
<evidence type="ECO:0000256" key="4">
    <source>
        <dbReference type="ARBA" id="ARBA00023136"/>
    </source>
</evidence>
<keyword evidence="7" id="KW-1185">Reference proteome</keyword>